<organism evidence="1 2">
    <name type="scientific">Cohnella rhizosphaerae</name>
    <dbReference type="NCBI Taxonomy" id="1457232"/>
    <lineage>
        <taxon>Bacteria</taxon>
        <taxon>Bacillati</taxon>
        <taxon>Bacillota</taxon>
        <taxon>Bacilli</taxon>
        <taxon>Bacillales</taxon>
        <taxon>Paenibacillaceae</taxon>
        <taxon>Cohnella</taxon>
    </lineage>
</organism>
<evidence type="ECO:0000313" key="1">
    <source>
        <dbReference type="EMBL" id="MDG0812460.1"/>
    </source>
</evidence>
<gene>
    <name evidence="1" type="ORF">OMP40_26330</name>
</gene>
<keyword evidence="2" id="KW-1185">Reference proteome</keyword>
<dbReference type="AlphaFoldDB" id="A0A9X4KWH7"/>
<accession>A0A9X4KWH7</accession>
<dbReference type="InterPro" id="IPR036291">
    <property type="entry name" value="NAD(P)-bd_dom_sf"/>
</dbReference>
<sequence length="309" mass="33007">MKFRTIGLIGTDSSHATAFAELLNDPSRPLHVPGYRVTTAWPGGSPDFPLSASRVDAIMERLASELGVVRAASPEAVAASCDALMLLSIDGRSRTELFGRIAPYGKPVFIDKPLAISGRGAAEVEALARTHGVPVFSVSALRYAVQEAMRRVWASGTPVLEATVSGPIHIEPTQSVYYWYGIHLAEMLFTLLGPDCLSVRTERCDECDRIVGEWEGGRTGTAICRRPEAGYSYEAEVRSGDARMPLPISSDFNMHYAGLVADAVSFFDSGVAPVPLEETLAIIRFLEAAESSLHAGGAPISTVGPANNA</sequence>
<dbReference type="SUPFAM" id="SSF51735">
    <property type="entry name" value="NAD(P)-binding Rossmann-fold domains"/>
    <property type="match status" value="1"/>
</dbReference>
<evidence type="ECO:0000313" key="2">
    <source>
        <dbReference type="Proteomes" id="UP001153404"/>
    </source>
</evidence>
<comment type="caution">
    <text evidence="1">The sequence shown here is derived from an EMBL/GenBank/DDBJ whole genome shotgun (WGS) entry which is preliminary data.</text>
</comment>
<proteinExistence type="predicted"/>
<dbReference type="EMBL" id="JAPDIA010000008">
    <property type="protein sequence ID" value="MDG0812460.1"/>
    <property type="molecule type" value="Genomic_DNA"/>
</dbReference>
<protein>
    <submittedName>
        <fullName evidence="1">Gfo/Idh/MocA family oxidoreductase</fullName>
    </submittedName>
</protein>
<dbReference type="Proteomes" id="UP001153404">
    <property type="component" value="Unassembled WGS sequence"/>
</dbReference>
<reference evidence="1" key="1">
    <citation type="submission" date="2022-10" db="EMBL/GenBank/DDBJ databases">
        <title>Comparative genomic analysis of Cohnella hashimotonis sp. nov., isolated from the International Space Station.</title>
        <authorList>
            <person name="Simpson A."/>
            <person name="Venkateswaran K."/>
        </authorList>
    </citation>
    <scope>NUCLEOTIDE SEQUENCE</scope>
    <source>
        <strain evidence="1">DSM 28161</strain>
    </source>
</reference>
<dbReference type="Gene3D" id="3.40.50.720">
    <property type="entry name" value="NAD(P)-binding Rossmann-like Domain"/>
    <property type="match status" value="1"/>
</dbReference>
<dbReference type="RefSeq" id="WP_277535795.1">
    <property type="nucleotide sequence ID" value="NZ_JAPDIA010000008.1"/>
</dbReference>
<name>A0A9X4KWH7_9BACL</name>